<name>A0ABZ0SHU5_9GAMM</name>
<dbReference type="InterPro" id="IPR020622">
    <property type="entry name" value="Ala_racemase_pyridoxalP-BS"/>
</dbReference>
<organism evidence="6 7">
    <name type="scientific">Thiorhodovibrio winogradskyi</name>
    <dbReference type="NCBI Taxonomy" id="77007"/>
    <lineage>
        <taxon>Bacteria</taxon>
        <taxon>Pseudomonadati</taxon>
        <taxon>Pseudomonadota</taxon>
        <taxon>Gammaproteobacteria</taxon>
        <taxon>Chromatiales</taxon>
        <taxon>Chromatiaceae</taxon>
        <taxon>Thiorhodovibrio</taxon>
    </lineage>
</organism>
<dbReference type="SUPFAM" id="SSF50621">
    <property type="entry name" value="Alanine racemase C-terminal domain-like"/>
    <property type="match status" value="1"/>
</dbReference>
<dbReference type="InterPro" id="IPR000821">
    <property type="entry name" value="Ala_racemase"/>
</dbReference>
<dbReference type="InterPro" id="IPR029066">
    <property type="entry name" value="PLP-binding_barrel"/>
</dbReference>
<dbReference type="PROSITE" id="PS00395">
    <property type="entry name" value="ALANINE_RACEMASE"/>
    <property type="match status" value="1"/>
</dbReference>
<evidence type="ECO:0000313" key="7">
    <source>
        <dbReference type="Proteomes" id="UP001432180"/>
    </source>
</evidence>
<feature type="binding site" evidence="4">
    <location>
        <position position="131"/>
    </location>
    <ligand>
        <name>substrate</name>
    </ligand>
</feature>
<dbReference type="Gene3D" id="2.40.37.10">
    <property type="entry name" value="Lyase, Ornithine Decarboxylase, Chain A, domain 1"/>
    <property type="match status" value="1"/>
</dbReference>
<dbReference type="Pfam" id="PF01168">
    <property type="entry name" value="Ala_racemase_N"/>
    <property type="match status" value="1"/>
</dbReference>
<comment type="function">
    <text evidence="4">Catalyzes the interconversion of L-alanine and D-alanine. May also act on other amino acids.</text>
</comment>
<keyword evidence="7" id="KW-1185">Reference proteome</keyword>
<protein>
    <recommendedName>
        <fullName evidence="4">Alanine racemase</fullName>
        <ecNumber evidence="4">5.1.1.1</ecNumber>
    </recommendedName>
</protein>
<evidence type="ECO:0000256" key="2">
    <source>
        <dbReference type="ARBA" id="ARBA00022898"/>
    </source>
</evidence>
<dbReference type="Gene3D" id="3.20.20.10">
    <property type="entry name" value="Alanine racemase"/>
    <property type="match status" value="1"/>
</dbReference>
<keyword evidence="3 4" id="KW-0413">Isomerase</keyword>
<dbReference type="PRINTS" id="PR00992">
    <property type="entry name" value="ALARACEMASE"/>
</dbReference>
<feature type="binding site" evidence="4">
    <location>
        <position position="307"/>
    </location>
    <ligand>
        <name>substrate</name>
    </ligand>
</feature>
<feature type="modified residue" description="N6-(pyridoxal phosphate)lysine" evidence="4">
    <location>
        <position position="35"/>
    </location>
</feature>
<comment type="cofactor">
    <cofactor evidence="1 4">
        <name>pyridoxal 5'-phosphate</name>
        <dbReference type="ChEBI" id="CHEBI:597326"/>
    </cofactor>
</comment>
<comment type="similarity">
    <text evidence="4">Belongs to the alanine racemase family.</text>
</comment>
<feature type="active site" description="Proton acceptor; specific for D-alanine" evidence="4">
    <location>
        <position position="35"/>
    </location>
</feature>
<reference evidence="6 7" key="1">
    <citation type="journal article" date="2023" name="Microorganisms">
        <title>Thiorhodovibrio frisius and Trv. litoralis spp. nov., Two Novel Members from a Clade of Fastidious Purple Sulfur Bacteria That Exhibit Unique Red-Shifted Light-Harvesting Capabilities.</title>
        <authorList>
            <person name="Methner A."/>
            <person name="Kuzyk S.B."/>
            <person name="Petersen J."/>
            <person name="Bauer S."/>
            <person name="Brinkmann H."/>
            <person name="Sichau K."/>
            <person name="Wanner G."/>
            <person name="Wolf J."/>
            <person name="Neumann-Schaal M."/>
            <person name="Henke P."/>
            <person name="Tank M."/>
            <person name="Sproer C."/>
            <person name="Bunk B."/>
            <person name="Overmann J."/>
        </authorList>
    </citation>
    <scope>NUCLEOTIDE SEQUENCE [LARGE SCALE GENOMIC DNA]</scope>
    <source>
        <strain evidence="6 7">DSM 6702</strain>
    </source>
</reference>
<dbReference type="PANTHER" id="PTHR30511:SF0">
    <property type="entry name" value="ALANINE RACEMASE, CATABOLIC-RELATED"/>
    <property type="match status" value="1"/>
</dbReference>
<dbReference type="Pfam" id="PF00842">
    <property type="entry name" value="Ala_racemase_C"/>
    <property type="match status" value="1"/>
</dbReference>
<accession>A0ABZ0SHU5</accession>
<gene>
    <name evidence="6" type="primary">dadX</name>
    <name evidence="6" type="ORF">Thiowin_04944</name>
</gene>
<dbReference type="InterPro" id="IPR011079">
    <property type="entry name" value="Ala_racemase_C"/>
</dbReference>
<dbReference type="GO" id="GO:0008784">
    <property type="term" value="F:alanine racemase activity"/>
    <property type="evidence" value="ECO:0007669"/>
    <property type="project" value="UniProtKB-EC"/>
</dbReference>
<proteinExistence type="inferred from homology"/>
<dbReference type="EMBL" id="CP121472">
    <property type="protein sequence ID" value="WPL19799.1"/>
    <property type="molecule type" value="Genomic_DNA"/>
</dbReference>
<evidence type="ECO:0000256" key="4">
    <source>
        <dbReference type="HAMAP-Rule" id="MF_01201"/>
    </source>
</evidence>
<sequence length="370" mass="39439">MSRPLQARIDLAAIQHNFRLARAYADSARVLAVIKANAYGHGAAPVARALATEANAFGVACAEEALELRDSGIRAPILLLEGPFAAAELDLIDQARLMTVVHDARQLDWVLQARPRHPLCVWLKIDTGMHRLGMTGEEGRAAHARLAACPQVGELVLMTHFARADEADTAPTDHQMADFARLLASIPAGTPPARSLANSAAILTRPDTHADWIRPGIMLYGLDPLEHPHPRAAALRPAMSLTSQLTAVRDLGPGEAIGYGGRFVCQRPTRVGVVAGGYADGYPRHAPDGTPVAVNGQLTCLIGRVSMDMLTVDLSNQPQARPGDPVELWGTQISANAVAAASGTISYELLTGLSRRVPLRYQPSDVANAD</sequence>
<dbReference type="RefSeq" id="WP_328985549.1">
    <property type="nucleotide sequence ID" value="NZ_CP121472.1"/>
</dbReference>
<dbReference type="InterPro" id="IPR009006">
    <property type="entry name" value="Ala_racemase/Decarboxylase_C"/>
</dbReference>
<evidence type="ECO:0000259" key="5">
    <source>
        <dbReference type="SMART" id="SM01005"/>
    </source>
</evidence>
<evidence type="ECO:0000256" key="3">
    <source>
        <dbReference type="ARBA" id="ARBA00023235"/>
    </source>
</evidence>
<comment type="pathway">
    <text evidence="4">Amino-acid biosynthesis; D-alanine biosynthesis; D-alanine from L-alanine: step 1/1.</text>
</comment>
<dbReference type="NCBIfam" id="TIGR00492">
    <property type="entry name" value="alr"/>
    <property type="match status" value="1"/>
</dbReference>
<feature type="domain" description="Alanine racemase C-terminal" evidence="5">
    <location>
        <begin position="238"/>
        <end position="362"/>
    </location>
</feature>
<dbReference type="Proteomes" id="UP001432180">
    <property type="component" value="Chromosome"/>
</dbReference>
<dbReference type="PANTHER" id="PTHR30511">
    <property type="entry name" value="ALANINE RACEMASE"/>
    <property type="match status" value="1"/>
</dbReference>
<evidence type="ECO:0000313" key="6">
    <source>
        <dbReference type="EMBL" id="WPL19799.1"/>
    </source>
</evidence>
<dbReference type="SMART" id="SM01005">
    <property type="entry name" value="Ala_racemase_C"/>
    <property type="match status" value="1"/>
</dbReference>
<dbReference type="SUPFAM" id="SSF51419">
    <property type="entry name" value="PLP-binding barrel"/>
    <property type="match status" value="1"/>
</dbReference>
<dbReference type="HAMAP" id="MF_01201">
    <property type="entry name" value="Ala_racemase"/>
    <property type="match status" value="1"/>
</dbReference>
<dbReference type="InterPro" id="IPR001608">
    <property type="entry name" value="Ala_racemase_N"/>
</dbReference>
<dbReference type="CDD" id="cd06827">
    <property type="entry name" value="PLPDE_III_AR_proteobact"/>
    <property type="match status" value="1"/>
</dbReference>
<dbReference type="EC" id="5.1.1.1" evidence="4"/>
<keyword evidence="2 4" id="KW-0663">Pyridoxal phosphate</keyword>
<evidence type="ECO:0000256" key="1">
    <source>
        <dbReference type="ARBA" id="ARBA00001933"/>
    </source>
</evidence>
<feature type="active site" description="Proton acceptor; specific for L-alanine" evidence="4">
    <location>
        <position position="259"/>
    </location>
</feature>
<comment type="catalytic activity">
    <reaction evidence="4">
        <text>L-alanine = D-alanine</text>
        <dbReference type="Rhea" id="RHEA:20249"/>
        <dbReference type="ChEBI" id="CHEBI:57416"/>
        <dbReference type="ChEBI" id="CHEBI:57972"/>
        <dbReference type="EC" id="5.1.1.1"/>
    </reaction>
</comment>